<feature type="transmembrane region" description="Helical" evidence="1">
    <location>
        <begin position="7"/>
        <end position="31"/>
    </location>
</feature>
<evidence type="ECO:0000256" key="1">
    <source>
        <dbReference type="SAM" id="Phobius"/>
    </source>
</evidence>
<protein>
    <submittedName>
        <fullName evidence="2">Uncharacterized protein</fullName>
    </submittedName>
</protein>
<organism evidence="2 3">
    <name type="scientific">Helicobacter bilis</name>
    <dbReference type="NCBI Taxonomy" id="37372"/>
    <lineage>
        <taxon>Bacteria</taxon>
        <taxon>Pseudomonadati</taxon>
        <taxon>Campylobacterota</taxon>
        <taxon>Epsilonproteobacteria</taxon>
        <taxon>Campylobacterales</taxon>
        <taxon>Helicobacteraceae</taxon>
        <taxon>Helicobacter</taxon>
    </lineage>
</organism>
<feature type="transmembrane region" description="Helical" evidence="1">
    <location>
        <begin position="74"/>
        <end position="93"/>
    </location>
</feature>
<accession>A0A1Q2LGS0</accession>
<name>A0A1Q2LGS0_9HELI</name>
<keyword evidence="1" id="KW-0472">Membrane</keyword>
<evidence type="ECO:0000313" key="2">
    <source>
        <dbReference type="EMBL" id="AQQ59591.1"/>
    </source>
</evidence>
<dbReference type="KEGG" id="hbl:XJ32_05255"/>
<dbReference type="Proteomes" id="UP000188298">
    <property type="component" value="Chromosome"/>
</dbReference>
<proteinExistence type="predicted"/>
<sequence>MSIYRLIVLAILTLAAPFILYVMATFCIFTLQYKIDIAFEVMSFGIGIFFLIILCIILNKFYSMRNALLSGLRMLSFLIGLLLLATHIFYFYLKPF</sequence>
<evidence type="ECO:0000313" key="3">
    <source>
        <dbReference type="Proteomes" id="UP000188298"/>
    </source>
</evidence>
<keyword evidence="1" id="KW-0812">Transmembrane</keyword>
<dbReference type="AlphaFoldDB" id="A0A1Q2LGS0"/>
<keyword evidence="1" id="KW-1133">Transmembrane helix</keyword>
<feature type="transmembrane region" description="Helical" evidence="1">
    <location>
        <begin position="37"/>
        <end position="62"/>
    </location>
</feature>
<dbReference type="EMBL" id="CP019645">
    <property type="protein sequence ID" value="AQQ59591.1"/>
    <property type="molecule type" value="Genomic_DNA"/>
</dbReference>
<gene>
    <name evidence="2" type="ORF">XJ32_05255</name>
</gene>
<reference evidence="2 3" key="1">
    <citation type="submission" date="2017-02" db="EMBL/GenBank/DDBJ databases">
        <title>Whole genome sequencing of Helicobacter bilis strain AAQJH.</title>
        <authorList>
            <person name="Conlan S."/>
            <person name="Thomas P.J."/>
            <person name="Mullikin J."/>
            <person name="Palmore T.N."/>
            <person name="Frank K.M."/>
            <person name="Segre J.A."/>
        </authorList>
    </citation>
    <scope>NUCLEOTIDE SEQUENCE [LARGE SCALE GENOMIC DNA]</scope>
    <source>
        <strain evidence="2 3">AAQJH</strain>
    </source>
</reference>